<evidence type="ECO:0000256" key="1">
    <source>
        <dbReference type="SAM" id="Phobius"/>
    </source>
</evidence>
<evidence type="ECO:0000313" key="2">
    <source>
        <dbReference type="EMBL" id="GGF56042.1"/>
    </source>
</evidence>
<keyword evidence="3" id="KW-1185">Reference proteome</keyword>
<keyword evidence="1" id="KW-0812">Transmembrane</keyword>
<accession>A0A917BTB2</accession>
<gene>
    <name evidence="2" type="ORF">GCM10011519_32470</name>
</gene>
<reference evidence="2" key="1">
    <citation type="journal article" date="2014" name="Int. J. Syst. Evol. Microbiol.">
        <title>Complete genome sequence of Corynebacterium casei LMG S-19264T (=DSM 44701T), isolated from a smear-ripened cheese.</title>
        <authorList>
            <consortium name="US DOE Joint Genome Institute (JGI-PGF)"/>
            <person name="Walter F."/>
            <person name="Albersmeier A."/>
            <person name="Kalinowski J."/>
            <person name="Ruckert C."/>
        </authorList>
    </citation>
    <scope>NUCLEOTIDE SEQUENCE</scope>
    <source>
        <strain evidence="2">CGMCC 1.16067</strain>
    </source>
</reference>
<organism evidence="2 3">
    <name type="scientific">Marmoricola endophyticus</name>
    <dbReference type="NCBI Taxonomy" id="2040280"/>
    <lineage>
        <taxon>Bacteria</taxon>
        <taxon>Bacillati</taxon>
        <taxon>Actinomycetota</taxon>
        <taxon>Actinomycetes</taxon>
        <taxon>Propionibacteriales</taxon>
        <taxon>Nocardioidaceae</taxon>
        <taxon>Marmoricola</taxon>
    </lineage>
</organism>
<dbReference type="EMBL" id="BMKQ01000001">
    <property type="protein sequence ID" value="GGF56042.1"/>
    <property type="molecule type" value="Genomic_DNA"/>
</dbReference>
<dbReference type="AlphaFoldDB" id="A0A917BTB2"/>
<sequence length="79" mass="8480">MVLGRGGPDFPRACLPEGFAMDAALKKGVALVVVVFIGFYLFTDPTGLAGFTRDGADAIWSGLQRLFDALQQFIRTLTA</sequence>
<name>A0A917BTB2_9ACTN</name>
<protein>
    <submittedName>
        <fullName evidence="2">Uncharacterized protein</fullName>
    </submittedName>
</protein>
<keyword evidence="1" id="KW-1133">Transmembrane helix</keyword>
<dbReference type="Proteomes" id="UP000649179">
    <property type="component" value="Unassembled WGS sequence"/>
</dbReference>
<keyword evidence="1" id="KW-0472">Membrane</keyword>
<proteinExistence type="predicted"/>
<comment type="caution">
    <text evidence="2">The sequence shown here is derived from an EMBL/GenBank/DDBJ whole genome shotgun (WGS) entry which is preliminary data.</text>
</comment>
<reference evidence="2" key="2">
    <citation type="submission" date="2020-09" db="EMBL/GenBank/DDBJ databases">
        <authorList>
            <person name="Sun Q."/>
            <person name="Zhou Y."/>
        </authorList>
    </citation>
    <scope>NUCLEOTIDE SEQUENCE</scope>
    <source>
        <strain evidence="2">CGMCC 1.16067</strain>
    </source>
</reference>
<evidence type="ECO:0000313" key="3">
    <source>
        <dbReference type="Proteomes" id="UP000649179"/>
    </source>
</evidence>
<feature type="transmembrane region" description="Helical" evidence="1">
    <location>
        <begin position="24"/>
        <end position="43"/>
    </location>
</feature>